<organism evidence="6 7">
    <name type="scientific">Zhihengliuella halotolerans</name>
    <dbReference type="NCBI Taxonomy" id="370736"/>
    <lineage>
        <taxon>Bacteria</taxon>
        <taxon>Bacillati</taxon>
        <taxon>Actinomycetota</taxon>
        <taxon>Actinomycetes</taxon>
        <taxon>Micrococcales</taxon>
        <taxon>Micrococcaceae</taxon>
        <taxon>Zhihengliuella</taxon>
    </lineage>
</organism>
<dbReference type="Pfam" id="PF00440">
    <property type="entry name" value="TetR_N"/>
    <property type="match status" value="1"/>
</dbReference>
<dbReference type="SUPFAM" id="SSF46689">
    <property type="entry name" value="Homeodomain-like"/>
    <property type="match status" value="1"/>
</dbReference>
<comment type="caution">
    <text evidence="6">The sequence shown here is derived from an EMBL/GenBank/DDBJ whole genome shotgun (WGS) entry which is preliminary data.</text>
</comment>
<evidence type="ECO:0000313" key="6">
    <source>
        <dbReference type="EMBL" id="RZU62826.1"/>
    </source>
</evidence>
<dbReference type="EMBL" id="SHLA01000001">
    <property type="protein sequence ID" value="RZU62826.1"/>
    <property type="molecule type" value="Genomic_DNA"/>
</dbReference>
<reference evidence="6 7" key="1">
    <citation type="submission" date="2019-02" db="EMBL/GenBank/DDBJ databases">
        <title>Sequencing the genomes of 1000 actinobacteria strains.</title>
        <authorList>
            <person name="Klenk H.-P."/>
        </authorList>
    </citation>
    <scope>NUCLEOTIDE SEQUENCE [LARGE SCALE GENOMIC DNA]</scope>
    <source>
        <strain evidence="6 7">DSM 17364</strain>
    </source>
</reference>
<dbReference type="PRINTS" id="PR00455">
    <property type="entry name" value="HTHTETR"/>
</dbReference>
<name>A0A4V2GA40_9MICC</name>
<dbReference type="PANTHER" id="PTHR30055">
    <property type="entry name" value="HTH-TYPE TRANSCRIPTIONAL REGULATOR RUTR"/>
    <property type="match status" value="1"/>
</dbReference>
<keyword evidence="2 4" id="KW-0238">DNA-binding</keyword>
<sequence length="183" mass="19834">MVKGMASLTADDWIRAAAAHLAANGVDAVRVEPLAAALGVSKGSFYWHFTNRDALLDAVLEWWRRAGVSDVVAQLEQVETEPKARLRALLLRAFAHRDCGFDVGVRAWAARERRAHEAAREVDGVRTDYVVSLLRAAGAPDPERRAAVVYRTLLGDYALRAAGAAGLDGPAVEDLTSWALGHH</sequence>
<feature type="DNA-binding region" description="H-T-H motif" evidence="4">
    <location>
        <begin position="30"/>
        <end position="49"/>
    </location>
</feature>
<feature type="domain" description="HTH tetR-type" evidence="5">
    <location>
        <begin position="7"/>
        <end position="67"/>
    </location>
</feature>
<accession>A0A4V2GA40</accession>
<evidence type="ECO:0000256" key="4">
    <source>
        <dbReference type="PROSITE-ProRule" id="PRU00335"/>
    </source>
</evidence>
<evidence type="ECO:0000256" key="3">
    <source>
        <dbReference type="ARBA" id="ARBA00023163"/>
    </source>
</evidence>
<keyword evidence="7" id="KW-1185">Reference proteome</keyword>
<dbReference type="Gene3D" id="1.10.357.10">
    <property type="entry name" value="Tetracycline Repressor, domain 2"/>
    <property type="match status" value="1"/>
</dbReference>
<dbReference type="AlphaFoldDB" id="A0A4V2GA40"/>
<dbReference type="PANTHER" id="PTHR30055:SF234">
    <property type="entry name" value="HTH-TYPE TRANSCRIPTIONAL REGULATOR BETI"/>
    <property type="match status" value="1"/>
</dbReference>
<keyword evidence="1" id="KW-0805">Transcription regulation</keyword>
<dbReference type="InterPro" id="IPR050109">
    <property type="entry name" value="HTH-type_TetR-like_transc_reg"/>
</dbReference>
<dbReference type="Proteomes" id="UP000292685">
    <property type="component" value="Unassembled WGS sequence"/>
</dbReference>
<keyword evidence="3" id="KW-0804">Transcription</keyword>
<evidence type="ECO:0000256" key="2">
    <source>
        <dbReference type="ARBA" id="ARBA00023125"/>
    </source>
</evidence>
<dbReference type="InterPro" id="IPR001647">
    <property type="entry name" value="HTH_TetR"/>
</dbReference>
<dbReference type="GO" id="GO:0000976">
    <property type="term" value="F:transcription cis-regulatory region binding"/>
    <property type="evidence" value="ECO:0007669"/>
    <property type="project" value="TreeGrafter"/>
</dbReference>
<dbReference type="InterPro" id="IPR009057">
    <property type="entry name" value="Homeodomain-like_sf"/>
</dbReference>
<gene>
    <name evidence="6" type="ORF">EV380_2431</name>
</gene>
<evidence type="ECO:0000313" key="7">
    <source>
        <dbReference type="Proteomes" id="UP000292685"/>
    </source>
</evidence>
<dbReference type="PROSITE" id="PS50977">
    <property type="entry name" value="HTH_TETR_2"/>
    <property type="match status" value="1"/>
</dbReference>
<protein>
    <submittedName>
        <fullName evidence="6">TetR family transcriptional regulator</fullName>
    </submittedName>
</protein>
<evidence type="ECO:0000256" key="1">
    <source>
        <dbReference type="ARBA" id="ARBA00023015"/>
    </source>
</evidence>
<dbReference type="GO" id="GO:0003700">
    <property type="term" value="F:DNA-binding transcription factor activity"/>
    <property type="evidence" value="ECO:0007669"/>
    <property type="project" value="TreeGrafter"/>
</dbReference>
<proteinExistence type="predicted"/>
<evidence type="ECO:0000259" key="5">
    <source>
        <dbReference type="PROSITE" id="PS50977"/>
    </source>
</evidence>